<dbReference type="PANTHER" id="PTHR21310">
    <property type="entry name" value="AMINOGLYCOSIDE PHOSPHOTRANSFERASE-RELATED-RELATED"/>
    <property type="match status" value="1"/>
</dbReference>
<dbReference type="AlphaFoldDB" id="A0A2W0HSE4"/>
<sequence>MSSIPESWRKYEREVNRVGAPAGWDLLRKWTYSEVWRVTFEDGKTAIAKIGTGHPAREGAVYLDLVSPLDIPQPRIYHSVKHGGSGVIMMEDLKGETLEQVPSENGYLQAARQLAEIRKEAAKRLGTLLNESSYTVTPEDTLQTLSSISRHPFLNEQQKEVLSEGLKVIPVHLEKLYRDYPVTLCHSDYYPKNLIIQGKDVIPVDWASAYLSPDLGDLYCLLLCAEGANVDREAVLKAFTSRLEGSLFVDLDWQITLGGVLWTTRMLDWTLRYGIDAMPIAKEWVPEMVSDLAELTGKIPNNP</sequence>
<feature type="domain" description="Aminoglycoside phosphotransferase" evidence="1">
    <location>
        <begin position="35"/>
        <end position="237"/>
    </location>
</feature>
<evidence type="ECO:0000313" key="2">
    <source>
        <dbReference type="EMBL" id="PYZ96508.1"/>
    </source>
</evidence>
<dbReference type="OrthoDB" id="9800774at2"/>
<dbReference type="EMBL" id="PDOF01000002">
    <property type="protein sequence ID" value="PYZ96508.1"/>
    <property type="molecule type" value="Genomic_DNA"/>
</dbReference>
<name>A0A2W0HSE4_9BACI</name>
<organism evidence="2 3">
    <name type="scientific">Alteribacter lacisalsi</name>
    <dbReference type="NCBI Taxonomy" id="2045244"/>
    <lineage>
        <taxon>Bacteria</taxon>
        <taxon>Bacillati</taxon>
        <taxon>Bacillota</taxon>
        <taxon>Bacilli</taxon>
        <taxon>Bacillales</taxon>
        <taxon>Bacillaceae</taxon>
        <taxon>Alteribacter</taxon>
    </lineage>
</organism>
<proteinExistence type="predicted"/>
<dbReference type="Pfam" id="PF01636">
    <property type="entry name" value="APH"/>
    <property type="match status" value="1"/>
</dbReference>
<protein>
    <recommendedName>
        <fullName evidence="1">Aminoglycoside phosphotransferase domain-containing protein</fullName>
    </recommendedName>
</protein>
<dbReference type="Proteomes" id="UP000248066">
    <property type="component" value="Unassembled WGS sequence"/>
</dbReference>
<dbReference type="RefSeq" id="WP_110520265.1">
    <property type="nucleotide sequence ID" value="NZ_PDOF01000002.1"/>
</dbReference>
<dbReference type="InterPro" id="IPR051678">
    <property type="entry name" value="AGP_Transferase"/>
</dbReference>
<evidence type="ECO:0000313" key="3">
    <source>
        <dbReference type="Proteomes" id="UP000248066"/>
    </source>
</evidence>
<dbReference type="Gene3D" id="3.90.1200.10">
    <property type="match status" value="1"/>
</dbReference>
<dbReference type="InterPro" id="IPR011009">
    <property type="entry name" value="Kinase-like_dom_sf"/>
</dbReference>
<dbReference type="SUPFAM" id="SSF56112">
    <property type="entry name" value="Protein kinase-like (PK-like)"/>
    <property type="match status" value="1"/>
</dbReference>
<dbReference type="InterPro" id="IPR002575">
    <property type="entry name" value="Aminoglycoside_PTrfase"/>
</dbReference>
<comment type="caution">
    <text evidence="2">The sequence shown here is derived from an EMBL/GenBank/DDBJ whole genome shotgun (WGS) entry which is preliminary data.</text>
</comment>
<gene>
    <name evidence="2" type="ORF">CR205_12380</name>
</gene>
<accession>A0A2W0HSE4</accession>
<reference evidence="2 3" key="1">
    <citation type="submission" date="2017-10" db="EMBL/GenBank/DDBJ databases">
        <title>Bacillus sp. nov., a halophilic bacterium isolated from a Yangshapao Lake.</title>
        <authorList>
            <person name="Wang H."/>
        </authorList>
    </citation>
    <scope>NUCLEOTIDE SEQUENCE [LARGE SCALE GENOMIC DNA]</scope>
    <source>
        <strain evidence="2 3">YSP-3</strain>
    </source>
</reference>
<keyword evidence="3" id="KW-1185">Reference proteome</keyword>
<evidence type="ECO:0000259" key="1">
    <source>
        <dbReference type="Pfam" id="PF01636"/>
    </source>
</evidence>